<evidence type="ECO:0000313" key="2">
    <source>
        <dbReference type="EMBL" id="CUA95695.1"/>
    </source>
</evidence>
<dbReference type="GO" id="GO:0006508">
    <property type="term" value="P:proteolysis"/>
    <property type="evidence" value="ECO:0007669"/>
    <property type="project" value="UniProtKB-KW"/>
</dbReference>
<dbReference type="Pfam" id="PF05299">
    <property type="entry name" value="Peptidase_M61"/>
    <property type="match status" value="1"/>
</dbReference>
<dbReference type="EMBL" id="CYHF01000003">
    <property type="protein sequence ID" value="CUA95695.1"/>
    <property type="molecule type" value="Genomic_DNA"/>
</dbReference>
<dbReference type="InterPro" id="IPR027268">
    <property type="entry name" value="Peptidase_M4/M1_CTD_sf"/>
</dbReference>
<feature type="domain" description="PDZ" evidence="1">
    <location>
        <begin position="537"/>
        <end position="576"/>
    </location>
</feature>
<sequence length="646" mass="72773">MLEYFPQVSMGFESFKCEFTNSDHLRHSSNAALRTMSRKTRAKSPFHSQPSGPSYRVFIADARSHQFQVELELADPAPDGQEFWLPVWIPGSYLVREFARHVLQVQAWCGDHPVAIAKIAKNRWRAAPCQGTLRLSYKVYAFDLSVRTAYLDPQRGFFNASSLLLAAAGRETLPHTVTLIRPDFAPQWSVATTLPAVQCDAHGFGSRRAADYDELIDHPVEMGDLMRLTFSAGGAAHEMVIAHGAAMQGEVDARRLARDLKRICAAQIALFEPRRKRAPFDRYVFMVAPTADGYGGLEHRSSTALMCARRSLPHPRMTDADSDYRDFLGLCSHEYFHSWNVKRIKPAAFTPYDLEGENPTSLLWLFEGFTAYYDDLMVLRAGLITPQQYLDVLARTIGAVQRTPGRLVQSVAEASFDAWTKYYRPDENTANATVSYYQLGALVALAIDLRLRLHTKVTLDDLMRLLWVRYGRDDAPLRTEGVAEDALPGLLSELSGLDWRAFFRRHVHGTELPPLQKLLTEFGVQGTTAQDTPFDALGLAVQEQAGGWLSVQRVRNGGWAERSGLAAGDVLLTLNGERARKAVIERRHALAREGDLWRLSWLRQDIEQRSETPWFALPPSRVQLRLADKPRRVQRQRQGAWLGTAP</sequence>
<dbReference type="InterPro" id="IPR001478">
    <property type="entry name" value="PDZ"/>
</dbReference>
<dbReference type="PROSITE" id="PS50106">
    <property type="entry name" value="PDZ"/>
    <property type="match status" value="1"/>
</dbReference>
<dbReference type="AlphaFoldDB" id="A0A0K6HXU2"/>
<dbReference type="SUPFAM" id="SSF55486">
    <property type="entry name" value="Metalloproteases ('zincins'), catalytic domain"/>
    <property type="match status" value="1"/>
</dbReference>
<keyword evidence="3" id="KW-1185">Reference proteome</keyword>
<dbReference type="SUPFAM" id="SSF50156">
    <property type="entry name" value="PDZ domain-like"/>
    <property type="match status" value="1"/>
</dbReference>
<evidence type="ECO:0000259" key="1">
    <source>
        <dbReference type="PROSITE" id="PS50106"/>
    </source>
</evidence>
<keyword evidence="2" id="KW-0482">Metalloprotease</keyword>
<name>A0A0K6HXU2_9BURK</name>
<dbReference type="InterPro" id="IPR040756">
    <property type="entry name" value="Peptidase_M61_N"/>
</dbReference>
<accession>A0A0K6HXU2</accession>
<keyword evidence="2" id="KW-0645">Protease</keyword>
<dbReference type="PIRSF" id="PIRSF016493">
    <property type="entry name" value="Glycyl_aminpptds"/>
    <property type="match status" value="1"/>
</dbReference>
<dbReference type="Proteomes" id="UP000183649">
    <property type="component" value="Unassembled WGS sequence"/>
</dbReference>
<dbReference type="GO" id="GO:0008237">
    <property type="term" value="F:metallopeptidase activity"/>
    <property type="evidence" value="ECO:0007669"/>
    <property type="project" value="UniProtKB-KW"/>
</dbReference>
<dbReference type="Gene3D" id="2.60.40.3650">
    <property type="match status" value="1"/>
</dbReference>
<dbReference type="InterPro" id="IPR036034">
    <property type="entry name" value="PDZ_sf"/>
</dbReference>
<reference evidence="3" key="1">
    <citation type="submission" date="2015-08" db="EMBL/GenBank/DDBJ databases">
        <authorList>
            <person name="Varghese N."/>
        </authorList>
    </citation>
    <scope>NUCLEOTIDE SEQUENCE [LARGE SCALE GENOMIC DNA]</scope>
    <source>
        <strain evidence="3">DSM 18181</strain>
    </source>
</reference>
<gene>
    <name evidence="2" type="ORF">Ga0061069_103207</name>
</gene>
<dbReference type="InterPro" id="IPR024191">
    <property type="entry name" value="Peptidase_M61"/>
</dbReference>
<dbReference type="STRING" id="339866.GCA_001418255_01087"/>
<dbReference type="Gene3D" id="1.10.390.10">
    <property type="entry name" value="Neutral Protease Domain 2"/>
    <property type="match status" value="1"/>
</dbReference>
<dbReference type="Pfam" id="PF17899">
    <property type="entry name" value="Peptidase_M61_N"/>
    <property type="match status" value="1"/>
</dbReference>
<organism evidence="2 3">
    <name type="scientific">Thiomonas bhubaneswarensis</name>
    <dbReference type="NCBI Taxonomy" id="339866"/>
    <lineage>
        <taxon>Bacteria</taxon>
        <taxon>Pseudomonadati</taxon>
        <taxon>Pseudomonadota</taxon>
        <taxon>Betaproteobacteria</taxon>
        <taxon>Burkholderiales</taxon>
        <taxon>Thiomonas</taxon>
    </lineage>
</organism>
<dbReference type="Gene3D" id="2.30.42.10">
    <property type="match status" value="1"/>
</dbReference>
<keyword evidence="2" id="KW-0378">Hydrolase</keyword>
<dbReference type="InterPro" id="IPR007963">
    <property type="entry name" value="Peptidase_M61_catalytic"/>
</dbReference>
<protein>
    <submittedName>
        <fullName evidence="2">Predicted metalloprotease, contains C-terminal PDZ domain</fullName>
    </submittedName>
</protein>
<proteinExistence type="predicted"/>
<evidence type="ECO:0000313" key="3">
    <source>
        <dbReference type="Proteomes" id="UP000183649"/>
    </source>
</evidence>